<dbReference type="InterPro" id="IPR035418">
    <property type="entry name" value="AraC-bd_2"/>
</dbReference>
<accession>A0ABV1SLE5</accession>
<dbReference type="SUPFAM" id="SSF46689">
    <property type="entry name" value="Homeodomain-like"/>
    <property type="match status" value="2"/>
</dbReference>
<evidence type="ECO:0000256" key="3">
    <source>
        <dbReference type="ARBA" id="ARBA00023163"/>
    </source>
</evidence>
<evidence type="ECO:0000313" key="6">
    <source>
        <dbReference type="Proteomes" id="UP001438953"/>
    </source>
</evidence>
<keyword evidence="1" id="KW-0805">Transcription regulation</keyword>
<comment type="caution">
    <text evidence="5">The sequence shown here is derived from an EMBL/GenBank/DDBJ whole genome shotgun (WGS) entry which is preliminary data.</text>
</comment>
<feature type="domain" description="HTH araC/xylS-type" evidence="4">
    <location>
        <begin position="213"/>
        <end position="312"/>
    </location>
</feature>
<keyword evidence="6" id="KW-1185">Reference proteome</keyword>
<dbReference type="Pfam" id="PF12833">
    <property type="entry name" value="HTH_18"/>
    <property type="match status" value="1"/>
</dbReference>
<dbReference type="Proteomes" id="UP001438953">
    <property type="component" value="Unassembled WGS sequence"/>
</dbReference>
<dbReference type="EMBL" id="JAYWLC010000027">
    <property type="protein sequence ID" value="MER5173732.1"/>
    <property type="molecule type" value="Genomic_DNA"/>
</dbReference>
<dbReference type="Gene3D" id="1.10.10.60">
    <property type="entry name" value="Homeodomain-like"/>
    <property type="match status" value="1"/>
</dbReference>
<name>A0ABV1SLE5_9RHOB</name>
<organism evidence="5 6">
    <name type="scientific">Thioclava kandeliae</name>
    <dbReference type="NCBI Taxonomy" id="3070818"/>
    <lineage>
        <taxon>Bacteria</taxon>
        <taxon>Pseudomonadati</taxon>
        <taxon>Pseudomonadota</taxon>
        <taxon>Alphaproteobacteria</taxon>
        <taxon>Rhodobacterales</taxon>
        <taxon>Paracoccaceae</taxon>
        <taxon>Thioclava</taxon>
    </lineage>
</organism>
<dbReference type="PROSITE" id="PS01124">
    <property type="entry name" value="HTH_ARAC_FAMILY_2"/>
    <property type="match status" value="1"/>
</dbReference>
<evidence type="ECO:0000259" key="4">
    <source>
        <dbReference type="PROSITE" id="PS01124"/>
    </source>
</evidence>
<gene>
    <name evidence="5" type="ORF">VSX56_18390</name>
</gene>
<dbReference type="PANTHER" id="PTHR46796">
    <property type="entry name" value="HTH-TYPE TRANSCRIPTIONAL ACTIVATOR RHAS-RELATED"/>
    <property type="match status" value="1"/>
</dbReference>
<reference evidence="5 6" key="1">
    <citation type="submission" date="2024-01" db="EMBL/GenBank/DDBJ databases">
        <authorList>
            <person name="Deng Y."/>
            <person name="Su J."/>
        </authorList>
    </citation>
    <scope>NUCLEOTIDE SEQUENCE [LARGE SCALE GENOMIC DNA]</scope>
    <source>
        <strain evidence="5 6">CPCC 100088</strain>
    </source>
</reference>
<dbReference type="InterPro" id="IPR009057">
    <property type="entry name" value="Homeodomain-like_sf"/>
</dbReference>
<reference evidence="5 6" key="2">
    <citation type="submission" date="2024-06" db="EMBL/GenBank/DDBJ databases">
        <title>Thioclava kandeliae sp. nov. from a rhizosphere soil sample of Kandelia candel in a mangrove.</title>
        <authorList>
            <person name="Mu T."/>
        </authorList>
    </citation>
    <scope>NUCLEOTIDE SEQUENCE [LARGE SCALE GENOMIC DNA]</scope>
    <source>
        <strain evidence="5 6">CPCC 100088</strain>
    </source>
</reference>
<sequence>MSPLYDTTQVAAAEQLSFWEDVVHKIYAPCVGTAADRQSFQAQLHLAQFGPMVISDVRSSPITYNRRPADISLSSRDDYHAIIMLAGRTFLRQSGREVWANTGDIYLYSSAYPYQHHTETPYRSMALRIPRSLALGRLERADDMNGRILKANSPYNRIVTALIHEGIALAAHDDAEGQIQRFSSSVLDLIAAAISAGTCEGQDLSSRGRKLMLRVQRYMRDNLEDPELGLADIAQAQGISTRTLTRMFADMGTTPMAWLQSQRLAVAYAALAEGRVDNVSEAAFTYGFNDSSYFGRAFKKVYGFPPKTLLDQQ</sequence>
<evidence type="ECO:0000313" key="5">
    <source>
        <dbReference type="EMBL" id="MER5173732.1"/>
    </source>
</evidence>
<dbReference type="InterPro" id="IPR050204">
    <property type="entry name" value="AraC_XylS_family_regulators"/>
</dbReference>
<dbReference type="RefSeq" id="WP_339114679.1">
    <property type="nucleotide sequence ID" value="NZ_JAYWLC010000027.1"/>
</dbReference>
<protein>
    <submittedName>
        <fullName evidence="5">AraC family transcriptional regulator</fullName>
    </submittedName>
</protein>
<keyword evidence="2" id="KW-0238">DNA-binding</keyword>
<dbReference type="Pfam" id="PF14525">
    <property type="entry name" value="AraC_binding_2"/>
    <property type="match status" value="1"/>
</dbReference>
<evidence type="ECO:0000256" key="1">
    <source>
        <dbReference type="ARBA" id="ARBA00023015"/>
    </source>
</evidence>
<keyword evidence="3" id="KW-0804">Transcription</keyword>
<dbReference type="InterPro" id="IPR018060">
    <property type="entry name" value="HTH_AraC"/>
</dbReference>
<proteinExistence type="predicted"/>
<dbReference type="PANTHER" id="PTHR46796:SF6">
    <property type="entry name" value="ARAC SUBFAMILY"/>
    <property type="match status" value="1"/>
</dbReference>
<evidence type="ECO:0000256" key="2">
    <source>
        <dbReference type="ARBA" id="ARBA00023125"/>
    </source>
</evidence>
<dbReference type="SMART" id="SM00342">
    <property type="entry name" value="HTH_ARAC"/>
    <property type="match status" value="1"/>
</dbReference>